<sequence length="100" mass="11210">MTRFMSFKHHFFVDFVKLYKTGLIIDVNSVIPLVTKLSISRQGLVMKLEKLLIGKAKICPERAIAARATGKKSEPGERMKEVYCKKPAKAGRVCTIPLST</sequence>
<dbReference type="EMBL" id="QRDH01000002">
    <property type="protein sequence ID" value="RDU42034.1"/>
    <property type="molecule type" value="Genomic_DNA"/>
</dbReference>
<gene>
    <name evidence="1" type="ORF">DXI23_06930</name>
</gene>
<proteinExistence type="predicted"/>
<dbReference type="AlphaFoldDB" id="A0A3D8H5N0"/>
<organism evidence="1 2">
    <name type="scientific">Marinobacter flavimaris</name>
    <dbReference type="NCBI Taxonomy" id="262076"/>
    <lineage>
        <taxon>Bacteria</taxon>
        <taxon>Pseudomonadati</taxon>
        <taxon>Pseudomonadota</taxon>
        <taxon>Gammaproteobacteria</taxon>
        <taxon>Pseudomonadales</taxon>
        <taxon>Marinobacteraceae</taxon>
        <taxon>Marinobacter</taxon>
    </lineage>
</organism>
<dbReference type="Proteomes" id="UP000256431">
    <property type="component" value="Unassembled WGS sequence"/>
</dbReference>
<evidence type="ECO:0000313" key="2">
    <source>
        <dbReference type="Proteomes" id="UP000256431"/>
    </source>
</evidence>
<reference evidence="1 2" key="1">
    <citation type="submission" date="2018-08" db="EMBL/GenBank/DDBJ databases">
        <title>Genome sequence of Marinobacter flavimaris KCTC 12185.</title>
        <authorList>
            <person name="Chun J."/>
            <person name="Kim B.-Y."/>
            <person name="Choi S.-B."/>
            <person name="Kwak M.-J."/>
        </authorList>
    </citation>
    <scope>NUCLEOTIDE SEQUENCE [LARGE SCALE GENOMIC DNA]</scope>
    <source>
        <strain evidence="1 2">KCTC 12185</strain>
    </source>
</reference>
<protein>
    <submittedName>
        <fullName evidence="1">Uncharacterized protein</fullName>
    </submittedName>
</protein>
<name>A0A3D8H5N0_9GAMM</name>
<comment type="caution">
    <text evidence="1">The sequence shown here is derived from an EMBL/GenBank/DDBJ whole genome shotgun (WGS) entry which is preliminary data.</text>
</comment>
<evidence type="ECO:0000313" key="1">
    <source>
        <dbReference type="EMBL" id="RDU42034.1"/>
    </source>
</evidence>
<accession>A0A3D8H5N0</accession>
<keyword evidence="2" id="KW-1185">Reference proteome</keyword>